<dbReference type="EMBL" id="VCPC01000001">
    <property type="protein sequence ID" value="TMV14714.1"/>
    <property type="molecule type" value="Genomic_DNA"/>
</dbReference>
<reference evidence="1 2" key="1">
    <citation type="submission" date="2019-05" db="EMBL/GenBank/DDBJ databases">
        <title>Marivita sp. nov. isolated from sea sediment.</title>
        <authorList>
            <person name="Kim W."/>
        </authorList>
    </citation>
    <scope>NUCLEOTIDE SEQUENCE [LARGE SCALE GENOMIC DNA]</scope>
    <source>
        <strain evidence="1 2">CAU 1492</strain>
    </source>
</reference>
<organism evidence="1 2">
    <name type="scientific">Arenibacterium halophilum</name>
    <dbReference type="NCBI Taxonomy" id="2583821"/>
    <lineage>
        <taxon>Bacteria</taxon>
        <taxon>Pseudomonadati</taxon>
        <taxon>Pseudomonadota</taxon>
        <taxon>Alphaproteobacteria</taxon>
        <taxon>Rhodobacterales</taxon>
        <taxon>Paracoccaceae</taxon>
        <taxon>Arenibacterium</taxon>
    </lineage>
</organism>
<protein>
    <recommendedName>
        <fullName evidence="3">Capsule polysaccharide biosynthesis protein</fullName>
    </recommendedName>
</protein>
<dbReference type="InterPro" id="IPR007833">
    <property type="entry name" value="Capsule_polysaccharide_synth"/>
</dbReference>
<evidence type="ECO:0000313" key="1">
    <source>
        <dbReference type="EMBL" id="TMV14714.1"/>
    </source>
</evidence>
<comment type="caution">
    <text evidence="1">The sequence shown here is derived from an EMBL/GenBank/DDBJ whole genome shotgun (WGS) entry which is preliminary data.</text>
</comment>
<proteinExistence type="predicted"/>
<gene>
    <name evidence="1" type="ORF">FGK64_01650</name>
</gene>
<keyword evidence="2" id="KW-1185">Reference proteome</keyword>
<evidence type="ECO:0000313" key="2">
    <source>
        <dbReference type="Proteomes" id="UP001191082"/>
    </source>
</evidence>
<dbReference type="Proteomes" id="UP001191082">
    <property type="component" value="Unassembled WGS sequence"/>
</dbReference>
<evidence type="ECO:0008006" key="3">
    <source>
        <dbReference type="Google" id="ProtNLM"/>
    </source>
</evidence>
<dbReference type="RefSeq" id="WP_138862066.1">
    <property type="nucleotide sequence ID" value="NZ_VCPC01000001.1"/>
</dbReference>
<dbReference type="Pfam" id="PF05159">
    <property type="entry name" value="Capsule_synth"/>
    <property type="match status" value="1"/>
</dbReference>
<name>A0ABY2XCL9_9RHOB</name>
<sequence>MSKPRIILHLKAAHLSRDFSVPFLRLYGVIEDLAQAHGITVERRQRDGNIRVGTHAVCDGRFDDGNLHIIDDRSVVADNVLNAGLAYFRGYWHLDPRGTRYRSGIAGLVYDESAVRYRPARDLFQRLRQQYVLPRKSRYPQPEQVELVEPGVIAVFFQGRYPIDSGATDFDDFAMLRAVLAGAGGRRVVVKPHPNASTPDDLAQLDDLAQSHPDLLITNANVHDILSAACATVSINSTVALEGYLHRTPAVLFGASDFHHIAETVTDAPAFTRALARATERRGGYAQYLAWYFRDNCLSPDAPDCAARIWDRFTATGFPADRFGS</sequence>
<accession>A0ABY2XCL9</accession>